<keyword evidence="7" id="KW-1185">Reference proteome</keyword>
<evidence type="ECO:0000313" key="7">
    <source>
        <dbReference type="Proteomes" id="UP001519308"/>
    </source>
</evidence>
<keyword evidence="6" id="KW-0966">Cell projection</keyword>
<dbReference type="NCBIfam" id="TIGR00205">
    <property type="entry name" value="fliE"/>
    <property type="match status" value="1"/>
</dbReference>
<dbReference type="PANTHER" id="PTHR34653:SF1">
    <property type="entry name" value="FLAGELLAR HOOK-BASAL BODY COMPLEX PROTEIN FLIE"/>
    <property type="match status" value="1"/>
</dbReference>
<protein>
    <recommendedName>
        <fullName evidence="4 5">Flagellar hook-basal body complex protein FliE</fullName>
    </recommendedName>
</protein>
<organism evidence="6 7">
    <name type="scientific">Clostridium punense</name>
    <dbReference type="NCBI Taxonomy" id="1054297"/>
    <lineage>
        <taxon>Bacteria</taxon>
        <taxon>Bacillati</taxon>
        <taxon>Bacillota</taxon>
        <taxon>Clostridia</taxon>
        <taxon>Eubacteriales</taxon>
        <taxon>Clostridiaceae</taxon>
        <taxon>Clostridium</taxon>
    </lineage>
</organism>
<dbReference type="HAMAP" id="MF_00724">
    <property type="entry name" value="FliE"/>
    <property type="match status" value="1"/>
</dbReference>
<comment type="subcellular location">
    <subcellularLocation>
        <location evidence="1 4">Bacterial flagellum basal body</location>
    </subcellularLocation>
</comment>
<name>A0ABS4K202_9CLOT</name>
<comment type="similarity">
    <text evidence="2 4">Belongs to the FliE family.</text>
</comment>
<dbReference type="RefSeq" id="WP_021283736.1">
    <property type="nucleotide sequence ID" value="NZ_JAGGLL010000010.1"/>
</dbReference>
<dbReference type="Pfam" id="PF02049">
    <property type="entry name" value="FliE"/>
    <property type="match status" value="1"/>
</dbReference>
<comment type="caution">
    <text evidence="6">The sequence shown here is derived from an EMBL/GenBank/DDBJ whole genome shotgun (WGS) entry which is preliminary data.</text>
</comment>
<dbReference type="EMBL" id="JAGGLL010000010">
    <property type="protein sequence ID" value="MBP2021807.1"/>
    <property type="molecule type" value="Genomic_DNA"/>
</dbReference>
<accession>A0ABS4K202</accession>
<evidence type="ECO:0000256" key="1">
    <source>
        <dbReference type="ARBA" id="ARBA00004117"/>
    </source>
</evidence>
<dbReference type="InterPro" id="IPR001624">
    <property type="entry name" value="FliE"/>
</dbReference>
<keyword evidence="6" id="KW-0282">Flagellum</keyword>
<dbReference type="PANTHER" id="PTHR34653">
    <property type="match status" value="1"/>
</dbReference>
<evidence type="ECO:0000256" key="2">
    <source>
        <dbReference type="ARBA" id="ARBA00009272"/>
    </source>
</evidence>
<evidence type="ECO:0000256" key="5">
    <source>
        <dbReference type="NCBIfam" id="TIGR00205"/>
    </source>
</evidence>
<evidence type="ECO:0000313" key="6">
    <source>
        <dbReference type="EMBL" id="MBP2021807.1"/>
    </source>
</evidence>
<dbReference type="Proteomes" id="UP001519308">
    <property type="component" value="Unassembled WGS sequence"/>
</dbReference>
<evidence type="ECO:0000256" key="3">
    <source>
        <dbReference type="ARBA" id="ARBA00023143"/>
    </source>
</evidence>
<evidence type="ECO:0000256" key="4">
    <source>
        <dbReference type="HAMAP-Rule" id="MF_00724"/>
    </source>
</evidence>
<keyword evidence="3 4" id="KW-0975">Bacterial flagellum</keyword>
<proteinExistence type="inferred from homology"/>
<gene>
    <name evidence="4" type="primary">fliE</name>
    <name evidence="6" type="ORF">J2Z44_001603</name>
</gene>
<dbReference type="PRINTS" id="PR01006">
    <property type="entry name" value="FLGHOOKFLIE"/>
</dbReference>
<keyword evidence="6" id="KW-0969">Cilium</keyword>
<sequence length="102" mass="11711">MVVNKYTPNMRVFQQDLVEVHKEGQVNSQQGSTFSQVLKGELDKVNDKQIQSENVIQGYISGEKDIHEVMVATEEAKLSLELALQIRNKLINVYEEFNKMQV</sequence>
<reference evidence="6 7" key="1">
    <citation type="submission" date="2021-03" db="EMBL/GenBank/DDBJ databases">
        <title>Genomic Encyclopedia of Type Strains, Phase IV (KMG-IV): sequencing the most valuable type-strain genomes for metagenomic binning, comparative biology and taxonomic classification.</title>
        <authorList>
            <person name="Goeker M."/>
        </authorList>
    </citation>
    <scope>NUCLEOTIDE SEQUENCE [LARGE SCALE GENOMIC DNA]</scope>
    <source>
        <strain evidence="6 7">DSM 28650</strain>
    </source>
</reference>